<protein>
    <submittedName>
        <fullName evidence="2">Uncharacterized protein</fullName>
    </submittedName>
</protein>
<keyword evidence="3" id="KW-1185">Reference proteome</keyword>
<feature type="region of interest" description="Disordered" evidence="1">
    <location>
        <begin position="32"/>
        <end position="57"/>
    </location>
</feature>
<evidence type="ECO:0000313" key="2">
    <source>
        <dbReference type="EMBL" id="QLG72404.1"/>
    </source>
</evidence>
<evidence type="ECO:0000313" key="3">
    <source>
        <dbReference type="Proteomes" id="UP000509704"/>
    </source>
</evidence>
<sequence length="250" mass="28898">MPLKTINTTLVWQDYISMAMAITLNSKPRFKERQSRSFRSLQPAKGEKENKSFAKGQESLVTSMDRFQKLDVGELRKRLPISQRIENYEHKSSAAKHETIKCEEPKTLEPIDELSPENIDMLKGVLGEDGQLTESDVQELLLSFTHTSGKIEHLLKNSSNKDSPLPNSSLSSLRETLKSRWADALLSVIDKLDRLQAKSFECFWKSILYFNFWFPQWASIIRYVTPSIISLSYRITLLTFKLFEAQPMRF</sequence>
<dbReference type="OrthoDB" id="4070395at2759"/>
<organism evidence="2 3">
    <name type="scientific">Zygotorulaspora mrakii</name>
    <name type="common">Zygosaccharomyces mrakii</name>
    <dbReference type="NCBI Taxonomy" id="42260"/>
    <lineage>
        <taxon>Eukaryota</taxon>
        <taxon>Fungi</taxon>
        <taxon>Dikarya</taxon>
        <taxon>Ascomycota</taxon>
        <taxon>Saccharomycotina</taxon>
        <taxon>Saccharomycetes</taxon>
        <taxon>Saccharomycetales</taxon>
        <taxon>Saccharomycetaceae</taxon>
        <taxon>Zygotorulaspora</taxon>
    </lineage>
</organism>
<proteinExistence type="predicted"/>
<dbReference type="RefSeq" id="XP_037144132.1">
    <property type="nucleotide sequence ID" value="XM_037288237.1"/>
</dbReference>
<dbReference type="AlphaFoldDB" id="A0A7H9B1Z7"/>
<reference evidence="2 3" key="1">
    <citation type="submission" date="2020-07" db="EMBL/GenBank/DDBJ databases">
        <title>The yeast mating-type switching endonuclease HO is a domesticated member of an unorthodox homing genetic element family.</title>
        <authorList>
            <person name="Coughlan A.Y."/>
            <person name="Lombardi L."/>
            <person name="Braun-Galleani S."/>
            <person name="Martos A.R."/>
            <person name="Galeote V."/>
            <person name="Bigey F."/>
            <person name="Dequin S."/>
            <person name="Byrne K.P."/>
            <person name="Wolfe K.H."/>
        </authorList>
    </citation>
    <scope>NUCLEOTIDE SEQUENCE [LARGE SCALE GENOMIC DNA]</scope>
    <source>
        <strain evidence="2 3">NRRL Y-6702</strain>
    </source>
</reference>
<dbReference type="KEGG" id="zmk:HG535_0D01120"/>
<dbReference type="Proteomes" id="UP000509704">
    <property type="component" value="Chromosome 4"/>
</dbReference>
<accession>A0A7H9B1Z7</accession>
<evidence type="ECO:0000256" key="1">
    <source>
        <dbReference type="SAM" id="MobiDB-lite"/>
    </source>
</evidence>
<dbReference type="EMBL" id="CP058607">
    <property type="protein sequence ID" value="QLG72404.1"/>
    <property type="molecule type" value="Genomic_DNA"/>
</dbReference>
<dbReference type="GeneID" id="59236128"/>
<gene>
    <name evidence="2" type="ORF">HG535_0D01120</name>
</gene>
<name>A0A7H9B1Z7_ZYGMR</name>